<dbReference type="InterPro" id="IPR048683">
    <property type="entry name" value="Sf6_terminase"/>
</dbReference>
<evidence type="ECO:0000313" key="1">
    <source>
        <dbReference type="EMBL" id="QFI63771.1"/>
    </source>
</evidence>
<dbReference type="Pfam" id="PF20901">
    <property type="entry name" value="Sf6_terminase"/>
    <property type="match status" value="1"/>
</dbReference>
<evidence type="ECO:0000313" key="2">
    <source>
        <dbReference type="Proteomes" id="UP000325385"/>
    </source>
</evidence>
<protein>
    <recommendedName>
        <fullName evidence="3">Terminase small subunit protein</fullName>
    </recommendedName>
</protein>
<proteinExistence type="predicted"/>
<organism evidence="1 2">
    <name type="scientific">Qipengyuania flava</name>
    <dbReference type="NCBI Taxonomy" id="192812"/>
    <lineage>
        <taxon>Bacteria</taxon>
        <taxon>Pseudomonadati</taxon>
        <taxon>Pseudomonadota</taxon>
        <taxon>Alphaproteobacteria</taxon>
        <taxon>Sphingomonadales</taxon>
        <taxon>Erythrobacteraceae</taxon>
        <taxon>Qipengyuania</taxon>
    </lineage>
</organism>
<dbReference type="RefSeq" id="WP_151885906.1">
    <property type="nucleotide sequence ID" value="NZ_CP032228.1"/>
</dbReference>
<dbReference type="GeneID" id="69697878"/>
<reference evidence="2" key="1">
    <citation type="submission" date="2018-09" db="EMBL/GenBank/DDBJ databases">
        <title>Nocardia yunnanensis sp. nov., an actinomycete isolated from a soil sample.</title>
        <authorList>
            <person name="Zhang J."/>
        </authorList>
    </citation>
    <scope>NUCLEOTIDE SEQUENCE [LARGE SCALE GENOMIC DNA]</scope>
    <source>
        <strain evidence="2">21-3</strain>
    </source>
</reference>
<dbReference type="Gene3D" id="1.10.10.60">
    <property type="entry name" value="Homeodomain-like"/>
    <property type="match status" value="1"/>
</dbReference>
<name>A0A5P6NCL6_9SPHN</name>
<dbReference type="Proteomes" id="UP000325385">
    <property type="component" value="Chromosome"/>
</dbReference>
<accession>A0A5P6NCL6</accession>
<dbReference type="EMBL" id="CP032228">
    <property type="protein sequence ID" value="QFI63771.1"/>
    <property type="molecule type" value="Genomic_DNA"/>
</dbReference>
<evidence type="ECO:0008006" key="3">
    <source>
        <dbReference type="Google" id="ProtNLM"/>
    </source>
</evidence>
<gene>
    <name evidence="1" type="ORF">D0Y83_11220</name>
</gene>
<sequence length="168" mass="19199">MTDRALTLSDNYARKVSLSDVQEELLRRVMEGESVISICKADDMPSRSTVFKWLNDDPQFFAAYWIAKAWYTETAVEEMREIADAKMPTYVDENGNRRVDPAAVAQARLRIDTRKWMAGKLNPRRYGDSSTLNLNDVRETKRPRSKEEIFARLASIAGTLGGNEEDED</sequence>
<dbReference type="AlphaFoldDB" id="A0A5P6NCL6"/>